<dbReference type="InterPro" id="IPR005039">
    <property type="entry name" value="Ant_C"/>
</dbReference>
<dbReference type="EMBL" id="RHGY01000002">
    <property type="protein sequence ID" value="RRG18232.1"/>
    <property type="molecule type" value="Genomic_DNA"/>
</dbReference>
<dbReference type="Pfam" id="PF03374">
    <property type="entry name" value="ANT"/>
    <property type="match status" value="1"/>
</dbReference>
<dbReference type="PANTHER" id="PTHR36180">
    <property type="entry name" value="DNA-BINDING PROTEIN-RELATED-RELATED"/>
    <property type="match status" value="1"/>
</dbReference>
<protein>
    <submittedName>
        <fullName evidence="3">Oxidoreductase</fullName>
    </submittedName>
</protein>
<dbReference type="PANTHER" id="PTHR36180:SF1">
    <property type="entry name" value="ANTA_ANTB ANTIREPRESSOR DOMAIN-CONTAINING PROTEIN"/>
    <property type="match status" value="1"/>
</dbReference>
<evidence type="ECO:0000313" key="4">
    <source>
        <dbReference type="Proteomes" id="UP000275836"/>
    </source>
</evidence>
<feature type="domain" description="Antirepressor protein C-terminal" evidence="1">
    <location>
        <begin position="148"/>
        <end position="250"/>
    </location>
</feature>
<comment type="caution">
    <text evidence="3">The sequence shown here is derived from an EMBL/GenBank/DDBJ whole genome shotgun (WGS) entry which is preliminary data.</text>
</comment>
<evidence type="ECO:0000313" key="3">
    <source>
        <dbReference type="EMBL" id="RRG18232.1"/>
    </source>
</evidence>
<reference evidence="3 4" key="1">
    <citation type="submission" date="2018-10" db="EMBL/GenBank/DDBJ databases">
        <title>Draft genome sequence of Weissella viridescens UCO-SMC3.</title>
        <authorList>
            <person name="Garcia-Cancino A."/>
            <person name="Espinoza-Monje M."/>
            <person name="Albarracin L."/>
            <person name="Garcia-Castillo V."/>
            <person name="Campos-Martin J."/>
            <person name="Nakano Y."/>
            <person name="Guitierrez-Zamorano C."/>
            <person name="Ikeda-Ohtsubo W."/>
            <person name="Morita H."/>
            <person name="Kitazawa H."/>
            <person name="Villena J."/>
        </authorList>
    </citation>
    <scope>NUCLEOTIDE SEQUENCE [LARGE SCALE GENOMIC DNA]</scope>
    <source>
        <strain evidence="3 4">UCO-SMC3</strain>
    </source>
</reference>
<dbReference type="Proteomes" id="UP000275836">
    <property type="component" value="Unassembled WGS sequence"/>
</dbReference>
<dbReference type="InterPro" id="IPR013557">
    <property type="entry name" value="AntA/B_antirep"/>
</dbReference>
<evidence type="ECO:0000259" key="1">
    <source>
        <dbReference type="Pfam" id="PF03374"/>
    </source>
</evidence>
<sequence length="262" mass="30156">MKMSVGSTQMAPLRKCAHDWSITMNNELISIQTNEQGEQRVSARELHKGLGIKERFSLWFGRYEDMFVEGTDFTSVGLPTVVNNGATRMLDDYSLSVDMAKHISMMTKTERGNQIRDYFIQVEKQWNSPELMMARSLQYANNKLIGYESKIAELTPKAELHDKFIATGEAIGVREASKEMGIKQNELVDLLLNHKYIYRQQGHNGKLQPYKKYVPKLFTLKSGGVGENGIEFTPRMRITPYGREYFYKKFVNPEQTELDMEA</sequence>
<dbReference type="GO" id="GO:0003677">
    <property type="term" value="F:DNA binding"/>
    <property type="evidence" value="ECO:0007669"/>
    <property type="project" value="InterPro"/>
</dbReference>
<dbReference type="AlphaFoldDB" id="A0A3P2RKP7"/>
<proteinExistence type="predicted"/>
<evidence type="ECO:0000259" key="2">
    <source>
        <dbReference type="Pfam" id="PF08346"/>
    </source>
</evidence>
<feature type="domain" description="AntA/AntB antirepressor" evidence="2">
    <location>
        <begin position="41"/>
        <end position="109"/>
    </location>
</feature>
<dbReference type="OrthoDB" id="9812611at2"/>
<accession>A0A3P2RKP7</accession>
<name>A0A3P2RKP7_WEIVI</name>
<dbReference type="Pfam" id="PF08346">
    <property type="entry name" value="AntA"/>
    <property type="match status" value="1"/>
</dbReference>
<organism evidence="3 4">
    <name type="scientific">Weissella viridescens</name>
    <name type="common">Lactobacillus viridescens</name>
    <dbReference type="NCBI Taxonomy" id="1629"/>
    <lineage>
        <taxon>Bacteria</taxon>
        <taxon>Bacillati</taxon>
        <taxon>Bacillota</taxon>
        <taxon>Bacilli</taxon>
        <taxon>Lactobacillales</taxon>
        <taxon>Lactobacillaceae</taxon>
        <taxon>Weissella</taxon>
    </lineage>
</organism>
<gene>
    <name evidence="3" type="ORF">D3P96_02790</name>
</gene>